<evidence type="ECO:0000256" key="2">
    <source>
        <dbReference type="SAM" id="MobiDB-lite"/>
    </source>
</evidence>
<sequence length="276" mass="31891">MEFALSVRYKEQSKIKNGWLTSLCWWSTIWCQGKGPGEILQRFWENSRYLDQEWLWICKLLGERVVVEPARGIDRSADRNRRDRHYERDRGGRSRYDFSSSRSDYNYRYGPPTRTEYRLIVENLSSRISWQTICVKPVNVVEFATHSDMRGAIEKLDGTELNGRRIKLVEDRRSSRKRSRSSSSRSRSRALLVAAPDPSLVRRARALFPSLVPGRDPSPDRLLLASQWSVGLAPGRDATESLRAPSPAPKRHQNERGLAPAARRAPSLPSEKRRER</sequence>
<dbReference type="InterPro" id="IPR035979">
    <property type="entry name" value="RBD_domain_sf"/>
</dbReference>
<feature type="domain" description="RRM" evidence="3">
    <location>
        <begin position="139"/>
        <end position="167"/>
    </location>
</feature>
<dbReference type="InterPro" id="IPR000504">
    <property type="entry name" value="RRM_dom"/>
</dbReference>
<evidence type="ECO:0000313" key="4">
    <source>
        <dbReference type="EMBL" id="VVC95071.1"/>
    </source>
</evidence>
<dbReference type="Pfam" id="PF00076">
    <property type="entry name" value="RRM_1"/>
    <property type="match status" value="1"/>
</dbReference>
<accession>A0A5E4QCR2</accession>
<evidence type="ECO:0000313" key="5">
    <source>
        <dbReference type="Proteomes" id="UP000324832"/>
    </source>
</evidence>
<evidence type="ECO:0000259" key="3">
    <source>
        <dbReference type="Pfam" id="PF00076"/>
    </source>
</evidence>
<proteinExistence type="predicted"/>
<dbReference type="InterPro" id="IPR050374">
    <property type="entry name" value="RRT5_SRSF_SR"/>
</dbReference>
<feature type="region of interest" description="Disordered" evidence="2">
    <location>
        <begin position="78"/>
        <end position="98"/>
    </location>
</feature>
<dbReference type="Gene3D" id="3.30.70.330">
    <property type="match status" value="1"/>
</dbReference>
<feature type="compositionally biased region" description="Basic and acidic residues" evidence="2">
    <location>
        <begin position="78"/>
        <end position="96"/>
    </location>
</feature>
<dbReference type="Proteomes" id="UP000324832">
    <property type="component" value="Unassembled WGS sequence"/>
</dbReference>
<gene>
    <name evidence="4" type="ORF">LSINAPIS_LOCUS6875</name>
</gene>
<feature type="region of interest" description="Disordered" evidence="2">
    <location>
        <begin position="169"/>
        <end position="191"/>
    </location>
</feature>
<feature type="compositionally biased region" description="Low complexity" evidence="2">
    <location>
        <begin position="258"/>
        <end position="269"/>
    </location>
</feature>
<organism evidence="4 5">
    <name type="scientific">Leptidea sinapis</name>
    <dbReference type="NCBI Taxonomy" id="189913"/>
    <lineage>
        <taxon>Eukaryota</taxon>
        <taxon>Metazoa</taxon>
        <taxon>Ecdysozoa</taxon>
        <taxon>Arthropoda</taxon>
        <taxon>Hexapoda</taxon>
        <taxon>Insecta</taxon>
        <taxon>Pterygota</taxon>
        <taxon>Neoptera</taxon>
        <taxon>Endopterygota</taxon>
        <taxon>Lepidoptera</taxon>
        <taxon>Glossata</taxon>
        <taxon>Ditrysia</taxon>
        <taxon>Papilionoidea</taxon>
        <taxon>Pieridae</taxon>
        <taxon>Dismorphiinae</taxon>
        <taxon>Leptidea</taxon>
    </lineage>
</organism>
<dbReference type="PANTHER" id="PTHR23003">
    <property type="entry name" value="RNA RECOGNITION MOTIF RRM DOMAIN CONTAINING PROTEIN"/>
    <property type="match status" value="1"/>
</dbReference>
<dbReference type="GO" id="GO:0005737">
    <property type="term" value="C:cytoplasm"/>
    <property type="evidence" value="ECO:0007669"/>
    <property type="project" value="TreeGrafter"/>
</dbReference>
<name>A0A5E4QCR2_9NEOP</name>
<feature type="region of interest" description="Disordered" evidence="2">
    <location>
        <begin position="235"/>
        <end position="276"/>
    </location>
</feature>
<keyword evidence="1" id="KW-0694">RNA-binding</keyword>
<dbReference type="PANTHER" id="PTHR23003:SF51">
    <property type="entry name" value="SERINE-ARGININE PROTEIN 55"/>
    <property type="match status" value="1"/>
</dbReference>
<reference evidence="4 5" key="1">
    <citation type="submission" date="2017-07" db="EMBL/GenBank/DDBJ databases">
        <authorList>
            <person name="Talla V."/>
            <person name="Backstrom N."/>
        </authorList>
    </citation>
    <scope>NUCLEOTIDE SEQUENCE [LARGE SCALE GENOMIC DNA]</scope>
</reference>
<dbReference type="InterPro" id="IPR012677">
    <property type="entry name" value="Nucleotide-bd_a/b_plait_sf"/>
</dbReference>
<dbReference type="GO" id="GO:0005634">
    <property type="term" value="C:nucleus"/>
    <property type="evidence" value="ECO:0007669"/>
    <property type="project" value="TreeGrafter"/>
</dbReference>
<dbReference type="SUPFAM" id="SSF54928">
    <property type="entry name" value="RNA-binding domain, RBD"/>
    <property type="match status" value="1"/>
</dbReference>
<dbReference type="GO" id="GO:0003729">
    <property type="term" value="F:mRNA binding"/>
    <property type="evidence" value="ECO:0007669"/>
    <property type="project" value="TreeGrafter"/>
</dbReference>
<dbReference type="AlphaFoldDB" id="A0A5E4QCR2"/>
<dbReference type="EMBL" id="FZQP02002225">
    <property type="protein sequence ID" value="VVC95071.1"/>
    <property type="molecule type" value="Genomic_DNA"/>
</dbReference>
<protein>
    <recommendedName>
        <fullName evidence="3">RRM domain-containing protein</fullName>
    </recommendedName>
</protein>
<keyword evidence="5" id="KW-1185">Reference proteome</keyword>
<evidence type="ECO:0000256" key="1">
    <source>
        <dbReference type="ARBA" id="ARBA00022884"/>
    </source>
</evidence>